<reference evidence="1 2" key="1">
    <citation type="submission" date="2020-07" db="EMBL/GenBank/DDBJ databases">
        <title>Spirosoma foliorum sp. nov., isolated from the leaves on the Nejang mountain Korea, Republic of.</title>
        <authorList>
            <person name="Ho H."/>
            <person name="Lee Y.-J."/>
            <person name="Nurcahyanto D.-A."/>
            <person name="Kim S.-G."/>
        </authorList>
    </citation>
    <scope>NUCLEOTIDE SEQUENCE [LARGE SCALE GENOMIC DNA]</scope>
    <source>
        <strain evidence="1 2">PL0136</strain>
    </source>
</reference>
<dbReference type="AlphaFoldDB" id="A0A7G5H1A0"/>
<evidence type="ECO:0000313" key="1">
    <source>
        <dbReference type="EMBL" id="QMW04892.1"/>
    </source>
</evidence>
<keyword evidence="2" id="KW-1185">Reference proteome</keyword>
<protein>
    <submittedName>
        <fullName evidence="1">Tn3 family transposase</fullName>
    </submittedName>
</protein>
<dbReference type="RefSeq" id="WP_182462244.1">
    <property type="nucleotide sequence ID" value="NZ_CP059732.1"/>
</dbReference>
<name>A0A7G5H1A0_9BACT</name>
<gene>
    <name evidence="1" type="ORF">H3H32_08300</name>
</gene>
<dbReference type="KEGG" id="sfol:H3H32_08300"/>
<dbReference type="EMBL" id="CP059732">
    <property type="protein sequence ID" value="QMW04892.1"/>
    <property type="molecule type" value="Genomic_DNA"/>
</dbReference>
<organism evidence="1 2">
    <name type="scientific">Spirosoma foliorum</name>
    <dbReference type="NCBI Taxonomy" id="2710596"/>
    <lineage>
        <taxon>Bacteria</taxon>
        <taxon>Pseudomonadati</taxon>
        <taxon>Bacteroidota</taxon>
        <taxon>Cytophagia</taxon>
        <taxon>Cytophagales</taxon>
        <taxon>Cytophagaceae</taxon>
        <taxon>Spirosoma</taxon>
    </lineage>
</organism>
<evidence type="ECO:0000313" key="2">
    <source>
        <dbReference type="Proteomes" id="UP000515369"/>
    </source>
</evidence>
<proteinExistence type="predicted"/>
<sequence length="71" mass="7995">MLDPYELFPSSKVISLQEVLATVNSITNFTDSLTYWQPKHIPKRPANSLFLTGLMGLGCNVGIRQMTQIIR</sequence>
<dbReference type="Proteomes" id="UP000515369">
    <property type="component" value="Chromosome"/>
</dbReference>
<accession>A0A7G5H1A0</accession>